<sequence>MPLASQQSTGLLMYRSYTGTLSAFTGLHRGVAVALPGSEWAPVELRCRPGASRAAPVVAGPSR</sequence>
<gene>
    <name evidence="1" type="ORF">DPMN_023844</name>
</gene>
<organism evidence="1 2">
    <name type="scientific">Dreissena polymorpha</name>
    <name type="common">Zebra mussel</name>
    <name type="synonym">Mytilus polymorpha</name>
    <dbReference type="NCBI Taxonomy" id="45954"/>
    <lineage>
        <taxon>Eukaryota</taxon>
        <taxon>Metazoa</taxon>
        <taxon>Spiralia</taxon>
        <taxon>Lophotrochozoa</taxon>
        <taxon>Mollusca</taxon>
        <taxon>Bivalvia</taxon>
        <taxon>Autobranchia</taxon>
        <taxon>Heteroconchia</taxon>
        <taxon>Euheterodonta</taxon>
        <taxon>Imparidentia</taxon>
        <taxon>Neoheterodontei</taxon>
        <taxon>Myida</taxon>
        <taxon>Dreissenoidea</taxon>
        <taxon>Dreissenidae</taxon>
        <taxon>Dreissena</taxon>
    </lineage>
</organism>
<name>A0A9D4LMV1_DREPO</name>
<comment type="caution">
    <text evidence="1">The sequence shown here is derived from an EMBL/GenBank/DDBJ whole genome shotgun (WGS) entry which is preliminary data.</text>
</comment>
<proteinExistence type="predicted"/>
<dbReference type="EMBL" id="JAIWYP010000002">
    <property type="protein sequence ID" value="KAH3860920.1"/>
    <property type="molecule type" value="Genomic_DNA"/>
</dbReference>
<evidence type="ECO:0000313" key="2">
    <source>
        <dbReference type="Proteomes" id="UP000828390"/>
    </source>
</evidence>
<accession>A0A9D4LMV1</accession>
<protein>
    <submittedName>
        <fullName evidence="1">Uncharacterized protein</fullName>
    </submittedName>
</protein>
<dbReference type="AlphaFoldDB" id="A0A9D4LMV1"/>
<evidence type="ECO:0000313" key="1">
    <source>
        <dbReference type="EMBL" id="KAH3860920.1"/>
    </source>
</evidence>
<keyword evidence="2" id="KW-1185">Reference proteome</keyword>
<dbReference type="Proteomes" id="UP000828390">
    <property type="component" value="Unassembled WGS sequence"/>
</dbReference>
<reference evidence="1" key="2">
    <citation type="submission" date="2020-11" db="EMBL/GenBank/DDBJ databases">
        <authorList>
            <person name="McCartney M.A."/>
            <person name="Auch B."/>
            <person name="Kono T."/>
            <person name="Mallez S."/>
            <person name="Becker A."/>
            <person name="Gohl D.M."/>
            <person name="Silverstein K.A.T."/>
            <person name="Koren S."/>
            <person name="Bechman K.B."/>
            <person name="Herman A."/>
            <person name="Abrahante J.E."/>
            <person name="Garbe J."/>
        </authorList>
    </citation>
    <scope>NUCLEOTIDE SEQUENCE</scope>
    <source>
        <strain evidence="1">Duluth1</strain>
        <tissue evidence="1">Whole animal</tissue>
    </source>
</reference>
<reference evidence="1" key="1">
    <citation type="journal article" date="2019" name="bioRxiv">
        <title>The Genome of the Zebra Mussel, Dreissena polymorpha: A Resource for Invasive Species Research.</title>
        <authorList>
            <person name="McCartney M.A."/>
            <person name="Auch B."/>
            <person name="Kono T."/>
            <person name="Mallez S."/>
            <person name="Zhang Y."/>
            <person name="Obille A."/>
            <person name="Becker A."/>
            <person name="Abrahante J.E."/>
            <person name="Garbe J."/>
            <person name="Badalamenti J.P."/>
            <person name="Herman A."/>
            <person name="Mangelson H."/>
            <person name="Liachko I."/>
            <person name="Sullivan S."/>
            <person name="Sone E.D."/>
            <person name="Koren S."/>
            <person name="Silverstein K.A.T."/>
            <person name="Beckman K.B."/>
            <person name="Gohl D.M."/>
        </authorList>
    </citation>
    <scope>NUCLEOTIDE SEQUENCE</scope>
    <source>
        <strain evidence="1">Duluth1</strain>
        <tissue evidence="1">Whole animal</tissue>
    </source>
</reference>